<dbReference type="EMBL" id="RZYA01000005">
    <property type="protein sequence ID" value="RVU25287.1"/>
    <property type="molecule type" value="Genomic_DNA"/>
</dbReference>
<feature type="domain" description="N-acetyltransferase" evidence="1">
    <location>
        <begin position="28"/>
        <end position="193"/>
    </location>
</feature>
<dbReference type="RefSeq" id="WP_127828419.1">
    <property type="nucleotide sequence ID" value="NZ_RZYA01000005.1"/>
</dbReference>
<dbReference type="PANTHER" id="PTHR43441:SF10">
    <property type="entry name" value="ACETYLTRANSFERASE"/>
    <property type="match status" value="1"/>
</dbReference>
<keyword evidence="3" id="KW-1185">Reference proteome</keyword>
<keyword evidence="2" id="KW-0808">Transferase</keyword>
<dbReference type="GO" id="GO:1990189">
    <property type="term" value="F:protein N-terminal-serine acetyltransferase activity"/>
    <property type="evidence" value="ECO:0007669"/>
    <property type="project" value="TreeGrafter"/>
</dbReference>
<dbReference type="GO" id="GO:0005737">
    <property type="term" value="C:cytoplasm"/>
    <property type="evidence" value="ECO:0007669"/>
    <property type="project" value="TreeGrafter"/>
</dbReference>
<accession>A0A3S2Z0W4</accession>
<dbReference type="GO" id="GO:0008999">
    <property type="term" value="F:protein-N-terminal-alanine acetyltransferase activity"/>
    <property type="evidence" value="ECO:0007669"/>
    <property type="project" value="TreeGrafter"/>
</dbReference>
<dbReference type="Pfam" id="PF13302">
    <property type="entry name" value="Acetyltransf_3"/>
    <property type="match status" value="1"/>
</dbReference>
<protein>
    <submittedName>
        <fullName evidence="2">N-acetyltransferase</fullName>
    </submittedName>
</protein>
<dbReference type="PANTHER" id="PTHR43441">
    <property type="entry name" value="RIBOSOMAL-PROTEIN-SERINE ACETYLTRANSFERASE"/>
    <property type="match status" value="1"/>
</dbReference>
<dbReference type="Proteomes" id="UP000283128">
    <property type="component" value="Unassembled WGS sequence"/>
</dbReference>
<dbReference type="OrthoDB" id="2061990at2"/>
<dbReference type="PROSITE" id="PS51186">
    <property type="entry name" value="GNAT"/>
    <property type="match status" value="1"/>
</dbReference>
<dbReference type="InterPro" id="IPR016181">
    <property type="entry name" value="Acyl_CoA_acyltransferase"/>
</dbReference>
<dbReference type="InterPro" id="IPR000182">
    <property type="entry name" value="GNAT_dom"/>
</dbReference>
<evidence type="ECO:0000313" key="2">
    <source>
        <dbReference type="EMBL" id="RVU25287.1"/>
    </source>
</evidence>
<reference evidence="2 3" key="1">
    <citation type="submission" date="2019-01" db="EMBL/GenBank/DDBJ databases">
        <title>Genome sequences of Streptomyces and Rhizobium isolates collected from root and soil.</title>
        <authorList>
            <person name="Chhettri S."/>
            <person name="Sevigny J.L."/>
            <person name="Sen A."/>
            <person name="Ennis N."/>
            <person name="Tisa L."/>
        </authorList>
    </citation>
    <scope>NUCLEOTIDE SEQUENCE [LARGE SCALE GENOMIC DNA]</scope>
    <source>
        <strain evidence="2 3">San01</strain>
    </source>
</reference>
<dbReference type="InterPro" id="IPR051908">
    <property type="entry name" value="Ribosomal_N-acetyltransferase"/>
</dbReference>
<comment type="caution">
    <text evidence="2">The sequence shown here is derived from an EMBL/GenBank/DDBJ whole genome shotgun (WGS) entry which is preliminary data.</text>
</comment>
<name>A0A3S2Z0W4_9ACTN</name>
<organism evidence="2 3">
    <name type="scientific">Streptomyces antnestii</name>
    <dbReference type="NCBI Taxonomy" id="2494256"/>
    <lineage>
        <taxon>Bacteria</taxon>
        <taxon>Bacillati</taxon>
        <taxon>Actinomycetota</taxon>
        <taxon>Actinomycetes</taxon>
        <taxon>Kitasatosporales</taxon>
        <taxon>Streptomycetaceae</taxon>
        <taxon>Streptomyces</taxon>
    </lineage>
</organism>
<proteinExistence type="predicted"/>
<sequence>MPMTIAQVLTPGSLAAGPQPTLDADGGLVLRPWRDEDAPAVHAAFSDPSIQRWHARVSESEDEARGWLAEWRDAWERERRASWAVAAAATDEVVGRAGLRTLSLEEGQAEVAYWTLPVARGTGVAPRAVAALTRWAFDDIGFHRLELQHATGNLASCRVALKSGFAAEGTKRSALLHADGWHDSHLHARLREDVRG</sequence>
<evidence type="ECO:0000313" key="3">
    <source>
        <dbReference type="Proteomes" id="UP000283128"/>
    </source>
</evidence>
<evidence type="ECO:0000259" key="1">
    <source>
        <dbReference type="PROSITE" id="PS51186"/>
    </source>
</evidence>
<dbReference type="Gene3D" id="3.40.630.30">
    <property type="match status" value="1"/>
</dbReference>
<dbReference type="SUPFAM" id="SSF55729">
    <property type="entry name" value="Acyl-CoA N-acyltransferases (Nat)"/>
    <property type="match status" value="1"/>
</dbReference>
<dbReference type="AlphaFoldDB" id="A0A3S2Z0W4"/>
<gene>
    <name evidence="2" type="ORF">EOT10_13565</name>
</gene>